<evidence type="ECO:0000313" key="6">
    <source>
        <dbReference type="Proteomes" id="UP000572817"/>
    </source>
</evidence>
<keyword evidence="6" id="KW-1185">Reference proteome</keyword>
<keyword evidence="3" id="KW-1133">Transmembrane helix</keyword>
<dbReference type="SUPFAM" id="SSF103473">
    <property type="entry name" value="MFS general substrate transporter"/>
    <property type="match status" value="1"/>
</dbReference>
<name>A0A8H4IVI2_9PEZI</name>
<dbReference type="InterPro" id="IPR020846">
    <property type="entry name" value="MFS_dom"/>
</dbReference>
<evidence type="ECO:0000259" key="4">
    <source>
        <dbReference type="PROSITE" id="PS50850"/>
    </source>
</evidence>
<keyword evidence="3" id="KW-0472">Membrane</keyword>
<dbReference type="InterPro" id="IPR011701">
    <property type="entry name" value="MFS"/>
</dbReference>
<dbReference type="EMBL" id="WWBZ02000033">
    <property type="protein sequence ID" value="KAF4307114.1"/>
    <property type="molecule type" value="Genomic_DNA"/>
</dbReference>
<dbReference type="CDD" id="cd17324">
    <property type="entry name" value="MFS_NepI_like"/>
    <property type="match status" value="1"/>
</dbReference>
<feature type="compositionally biased region" description="Acidic residues" evidence="2">
    <location>
        <begin position="515"/>
        <end position="535"/>
    </location>
</feature>
<feature type="transmembrane region" description="Helical" evidence="3">
    <location>
        <begin position="345"/>
        <end position="367"/>
    </location>
</feature>
<sequence>MTQENPPMRDKSPRTNGQFSSTSTTPELPSRTPSSDERASLVAVSTKRSIWHRIYNIIFWVPPNCRWDPENPPGFSMSLNFLFAFAGAFTVANLYYNHPILNILADDFDVTYDQVAQIPTVMQAGYAAGLLFLCPLADMVKRRPFVTGLMFFTATIWIGLCVTTSLPVFLALSFLVGATTVTPQLMLPLVGELAPPNKKGVSLSIVTSGLMLGILIARLISGTITEYVSWRDVYWMALGLQYLMWALLVAFMPDYPSTNPSRDMNYFKLLWSIITLLFREPTLMQSCLISIFTSATFTNFWTTLTFLLAGPPYHLNSLVIGLFALIGIGAMIFGPLYARIVTDRFVPWFSVVLGELIALTGIIIGTYTGTFTLAGPILQAFLFDLGFQSAQVANRAAIYAIAPKARNRVNTAFMVFTFCGQLMGTSVGTNVYVRHGWIASGSVSVGLVGVSLCFCAVRGPWERGWVGWSGGRRMRQLPRVEEPTLGARDGSKKRDDGGAGTDEEKGNVEKALEEMAGEDYPDAEESSSSEREEDADVIKNLEGDVEKHPRSSEKSVLNKASERDDLEIRAEEKGRTEM</sequence>
<feature type="transmembrane region" description="Helical" evidence="3">
    <location>
        <begin position="315"/>
        <end position="338"/>
    </location>
</feature>
<feature type="transmembrane region" description="Helical" evidence="3">
    <location>
        <begin position="287"/>
        <end position="309"/>
    </location>
</feature>
<feature type="transmembrane region" description="Helical" evidence="3">
    <location>
        <begin position="233"/>
        <end position="252"/>
    </location>
</feature>
<evidence type="ECO:0000313" key="5">
    <source>
        <dbReference type="EMBL" id="KAF4307114.1"/>
    </source>
</evidence>
<feature type="transmembrane region" description="Helical" evidence="3">
    <location>
        <begin position="149"/>
        <end position="181"/>
    </location>
</feature>
<proteinExistence type="predicted"/>
<feature type="transmembrane region" description="Helical" evidence="3">
    <location>
        <begin position="437"/>
        <end position="457"/>
    </location>
</feature>
<comment type="subcellular location">
    <subcellularLocation>
        <location evidence="1">Membrane</location>
        <topology evidence="1">Multi-pass membrane protein</topology>
    </subcellularLocation>
</comment>
<protein>
    <submittedName>
        <fullName evidence="5">Transporter ygaY</fullName>
    </submittedName>
</protein>
<feature type="transmembrane region" description="Helical" evidence="3">
    <location>
        <begin position="201"/>
        <end position="221"/>
    </location>
</feature>
<accession>A0A8H4IVI2</accession>
<dbReference type="PROSITE" id="PS50850">
    <property type="entry name" value="MFS"/>
    <property type="match status" value="1"/>
</dbReference>
<feature type="compositionally biased region" description="Polar residues" evidence="2">
    <location>
        <begin position="14"/>
        <end position="33"/>
    </location>
</feature>
<dbReference type="GO" id="GO:0022857">
    <property type="term" value="F:transmembrane transporter activity"/>
    <property type="evidence" value="ECO:0007669"/>
    <property type="project" value="InterPro"/>
</dbReference>
<dbReference type="Proteomes" id="UP000572817">
    <property type="component" value="Unassembled WGS sequence"/>
</dbReference>
<dbReference type="Pfam" id="PF07690">
    <property type="entry name" value="MFS_1"/>
    <property type="match status" value="1"/>
</dbReference>
<organism evidence="5 6">
    <name type="scientific">Botryosphaeria dothidea</name>
    <dbReference type="NCBI Taxonomy" id="55169"/>
    <lineage>
        <taxon>Eukaryota</taxon>
        <taxon>Fungi</taxon>
        <taxon>Dikarya</taxon>
        <taxon>Ascomycota</taxon>
        <taxon>Pezizomycotina</taxon>
        <taxon>Dothideomycetes</taxon>
        <taxon>Dothideomycetes incertae sedis</taxon>
        <taxon>Botryosphaeriales</taxon>
        <taxon>Botryosphaeriaceae</taxon>
        <taxon>Botryosphaeria</taxon>
    </lineage>
</organism>
<dbReference type="InterPro" id="IPR036259">
    <property type="entry name" value="MFS_trans_sf"/>
</dbReference>
<evidence type="ECO:0000256" key="1">
    <source>
        <dbReference type="ARBA" id="ARBA00004141"/>
    </source>
</evidence>
<gene>
    <name evidence="5" type="ORF">GTA08_BOTSDO05548</name>
</gene>
<reference evidence="5" key="1">
    <citation type="submission" date="2020-04" db="EMBL/GenBank/DDBJ databases">
        <title>Genome Assembly and Annotation of Botryosphaeria dothidea sdau 11-99, a Latent Pathogen of Apple Fruit Ring Rot in China.</title>
        <authorList>
            <person name="Yu C."/>
            <person name="Diao Y."/>
            <person name="Lu Q."/>
            <person name="Zhao J."/>
            <person name="Cui S."/>
            <person name="Peng C."/>
            <person name="He B."/>
            <person name="Liu H."/>
        </authorList>
    </citation>
    <scope>NUCLEOTIDE SEQUENCE [LARGE SCALE GENOMIC DNA]</scope>
    <source>
        <strain evidence="5">Sdau11-99</strain>
    </source>
</reference>
<feature type="domain" description="Major facilitator superfamily (MFS) profile" evidence="4">
    <location>
        <begin position="76"/>
        <end position="458"/>
    </location>
</feature>
<dbReference type="Gene3D" id="1.20.1250.20">
    <property type="entry name" value="MFS general substrate transporter like domains"/>
    <property type="match status" value="1"/>
</dbReference>
<dbReference type="PANTHER" id="PTHR42910">
    <property type="entry name" value="TRANSPORTER SCO4007-RELATED"/>
    <property type="match status" value="1"/>
</dbReference>
<feature type="compositionally biased region" description="Basic and acidic residues" evidence="2">
    <location>
        <begin position="560"/>
        <end position="578"/>
    </location>
</feature>
<feature type="region of interest" description="Disordered" evidence="2">
    <location>
        <begin position="1"/>
        <end position="38"/>
    </location>
</feature>
<feature type="region of interest" description="Disordered" evidence="2">
    <location>
        <begin position="477"/>
        <end position="578"/>
    </location>
</feature>
<keyword evidence="3" id="KW-0812">Transmembrane</keyword>
<dbReference type="AlphaFoldDB" id="A0A8H4IVI2"/>
<evidence type="ECO:0000256" key="3">
    <source>
        <dbReference type="SAM" id="Phobius"/>
    </source>
</evidence>
<feature type="transmembrane region" description="Helical" evidence="3">
    <location>
        <begin position="411"/>
        <end position="431"/>
    </location>
</feature>
<dbReference type="PANTHER" id="PTHR42910:SF1">
    <property type="entry name" value="MAJOR FACILITATOR SUPERFAMILY (MFS) PROFILE DOMAIN-CONTAINING PROTEIN"/>
    <property type="match status" value="1"/>
</dbReference>
<feature type="transmembrane region" description="Helical" evidence="3">
    <location>
        <begin position="116"/>
        <end position="137"/>
    </location>
</feature>
<feature type="compositionally biased region" description="Basic and acidic residues" evidence="2">
    <location>
        <begin position="536"/>
        <end position="553"/>
    </location>
</feature>
<dbReference type="OrthoDB" id="2105912at2759"/>
<comment type="caution">
    <text evidence="5">The sequence shown here is derived from an EMBL/GenBank/DDBJ whole genome shotgun (WGS) entry which is preliminary data.</text>
</comment>
<evidence type="ECO:0000256" key="2">
    <source>
        <dbReference type="SAM" id="MobiDB-lite"/>
    </source>
</evidence>
<dbReference type="GO" id="GO:0016020">
    <property type="term" value="C:membrane"/>
    <property type="evidence" value="ECO:0007669"/>
    <property type="project" value="UniProtKB-SubCell"/>
</dbReference>
<feature type="transmembrane region" description="Helical" evidence="3">
    <location>
        <begin position="79"/>
        <end position="96"/>
    </location>
</feature>
<feature type="compositionally biased region" description="Basic and acidic residues" evidence="2">
    <location>
        <begin position="489"/>
        <end position="513"/>
    </location>
</feature>